<dbReference type="EMBL" id="JBAFVH010000006">
    <property type="protein sequence ID" value="MFG1372982.1"/>
    <property type="molecule type" value="Genomic_DNA"/>
</dbReference>
<sequence>MTGSLGIFTTIRGAGEAIAIAAIDDALIDFTVASLTVRSTEQAVRLPDAAAALASGMCILTLRAPAADKAT</sequence>
<accession>A0ABW6ZWZ9</accession>
<evidence type="ECO:0000313" key="1">
    <source>
        <dbReference type="EMBL" id="MFG1372982.1"/>
    </source>
</evidence>
<evidence type="ECO:0000313" key="2">
    <source>
        <dbReference type="Proteomes" id="UP001604002"/>
    </source>
</evidence>
<dbReference type="Proteomes" id="UP001604002">
    <property type="component" value="Unassembled WGS sequence"/>
</dbReference>
<organism evidence="1 2">
    <name type="scientific">Xanthobacter oligotrophicus</name>
    <dbReference type="NCBI Taxonomy" id="2607286"/>
    <lineage>
        <taxon>Bacteria</taxon>
        <taxon>Pseudomonadati</taxon>
        <taxon>Pseudomonadota</taxon>
        <taxon>Alphaproteobacteria</taxon>
        <taxon>Hyphomicrobiales</taxon>
        <taxon>Xanthobacteraceae</taxon>
        <taxon>Xanthobacter</taxon>
    </lineage>
</organism>
<comment type="caution">
    <text evidence="1">The sequence shown here is derived from an EMBL/GenBank/DDBJ whole genome shotgun (WGS) entry which is preliminary data.</text>
</comment>
<gene>
    <name evidence="1" type="ORF">V5F32_12475</name>
</gene>
<name>A0ABW6ZWZ9_9HYPH</name>
<keyword evidence="2" id="KW-1185">Reference proteome</keyword>
<reference evidence="1 2" key="1">
    <citation type="submission" date="2024-02" db="EMBL/GenBank/DDBJ databases">
        <title>Expansion and revision of Xanthobacter and proposal of Roseixanthobacter gen. nov.</title>
        <authorList>
            <person name="Soltysiak M.P.M."/>
            <person name="Jalihal A."/>
            <person name="Ory A."/>
            <person name="Chrisophersen C."/>
            <person name="Lee A.D."/>
            <person name="Boulton J."/>
            <person name="Springer M."/>
        </authorList>
    </citation>
    <scope>NUCLEOTIDE SEQUENCE [LARGE SCALE GENOMIC DNA]</scope>
    <source>
        <strain evidence="1 2">23A</strain>
    </source>
</reference>
<protein>
    <submittedName>
        <fullName evidence="1">Uncharacterized protein</fullName>
    </submittedName>
</protein>
<dbReference type="RefSeq" id="WP_393992815.1">
    <property type="nucleotide sequence ID" value="NZ_JBAFVH010000006.1"/>
</dbReference>
<proteinExistence type="predicted"/>